<evidence type="ECO:0000313" key="2">
    <source>
        <dbReference type="EMBL" id="PWW22318.1"/>
    </source>
</evidence>
<name>A0A317QF90_9ACTN</name>
<evidence type="ECO:0000256" key="1">
    <source>
        <dbReference type="SAM" id="MobiDB-lite"/>
    </source>
</evidence>
<evidence type="ECO:0000313" key="3">
    <source>
        <dbReference type="Proteomes" id="UP000246661"/>
    </source>
</evidence>
<dbReference type="EMBL" id="QGTX01000001">
    <property type="protein sequence ID" value="PWW22318.1"/>
    <property type="molecule type" value="Genomic_DNA"/>
</dbReference>
<keyword evidence="3" id="KW-1185">Reference proteome</keyword>
<protein>
    <recommendedName>
        <fullName evidence="4">CsbD family protein</fullName>
    </recommendedName>
</protein>
<evidence type="ECO:0008006" key="4">
    <source>
        <dbReference type="Google" id="ProtNLM"/>
    </source>
</evidence>
<dbReference type="AlphaFoldDB" id="A0A317QF90"/>
<feature type="compositionally biased region" description="Basic and acidic residues" evidence="1">
    <location>
        <begin position="63"/>
        <end position="72"/>
    </location>
</feature>
<accession>A0A317QF90</accession>
<organism evidence="2 3">
    <name type="scientific">Geodermatophilus normandii</name>
    <dbReference type="NCBI Taxonomy" id="1137989"/>
    <lineage>
        <taxon>Bacteria</taxon>
        <taxon>Bacillati</taxon>
        <taxon>Actinomycetota</taxon>
        <taxon>Actinomycetes</taxon>
        <taxon>Geodermatophilales</taxon>
        <taxon>Geodermatophilaceae</taxon>
        <taxon>Geodermatophilus</taxon>
    </lineage>
</organism>
<reference evidence="3" key="1">
    <citation type="submission" date="2018-05" db="EMBL/GenBank/DDBJ databases">
        <authorList>
            <person name="Klenk H.-P."/>
            <person name="Huntemann M."/>
            <person name="Clum A."/>
            <person name="Pillay M."/>
            <person name="Palaniappan K."/>
            <person name="Varghese N."/>
            <person name="Mikhailova N."/>
            <person name="Stamatis D."/>
            <person name="Reddy T."/>
            <person name="Daum C."/>
            <person name="Shapiro N."/>
            <person name="Ivanova N."/>
            <person name="Kyrpides N."/>
            <person name="Woyke T."/>
        </authorList>
    </citation>
    <scope>NUCLEOTIDE SEQUENCE [LARGE SCALE GENOMIC DNA]</scope>
    <source>
        <strain evidence="3">DSM 45417</strain>
    </source>
</reference>
<sequence>MSFIDKARAKAEELLGRAEEVYGESHGDAAAQVAGEAHRLEAEVELEEERAEEAAQGHGSARPTDEDGRTVG</sequence>
<feature type="region of interest" description="Disordered" evidence="1">
    <location>
        <begin position="43"/>
        <end position="72"/>
    </location>
</feature>
<proteinExistence type="predicted"/>
<dbReference type="RefSeq" id="WP_110004967.1">
    <property type="nucleotide sequence ID" value="NZ_QGTX01000001.1"/>
</dbReference>
<dbReference type="OrthoDB" id="5195651at2"/>
<dbReference type="Proteomes" id="UP000246661">
    <property type="component" value="Unassembled WGS sequence"/>
</dbReference>
<comment type="caution">
    <text evidence="2">The sequence shown here is derived from an EMBL/GenBank/DDBJ whole genome shotgun (WGS) entry which is preliminary data.</text>
</comment>
<gene>
    <name evidence="2" type="ORF">JD79_01469</name>
</gene>